<dbReference type="Gene3D" id="3.40.50.720">
    <property type="entry name" value="NAD(P)-binding Rossmann-like Domain"/>
    <property type="match status" value="1"/>
</dbReference>
<dbReference type="InterPro" id="IPR045010">
    <property type="entry name" value="MDR_fam"/>
</dbReference>
<protein>
    <submittedName>
        <fullName evidence="1">Alcohol dehydrogenase zinc-binding domain protein</fullName>
    </submittedName>
</protein>
<dbReference type="Pfam" id="PF13602">
    <property type="entry name" value="ADH_zinc_N_2"/>
    <property type="match status" value="1"/>
</dbReference>
<feature type="non-terminal residue" evidence="1">
    <location>
        <position position="1"/>
    </location>
</feature>
<reference evidence="1" key="2">
    <citation type="journal article" date="2014" name="ISME J.">
        <title>Microbial stratification in low pH oxic and suboxic macroscopic growths along an acid mine drainage.</title>
        <authorList>
            <person name="Mendez-Garcia C."/>
            <person name="Mesa V."/>
            <person name="Sprenger R.R."/>
            <person name="Richter M."/>
            <person name="Diez M.S."/>
            <person name="Solano J."/>
            <person name="Bargiela R."/>
            <person name="Golyshina O.V."/>
            <person name="Manteca A."/>
            <person name="Ramos J.L."/>
            <person name="Gallego J.R."/>
            <person name="Llorente I."/>
            <person name="Martins Dos Santos V.A."/>
            <person name="Jensen O.N."/>
            <person name="Pelaez A.I."/>
            <person name="Sanchez J."/>
            <person name="Ferrer M."/>
        </authorList>
    </citation>
    <scope>NUCLEOTIDE SEQUENCE</scope>
</reference>
<proteinExistence type="predicted"/>
<dbReference type="PANTHER" id="PTHR43205:SF7">
    <property type="entry name" value="PROSTAGLANDIN REDUCTASE 1"/>
    <property type="match status" value="1"/>
</dbReference>
<dbReference type="PANTHER" id="PTHR43205">
    <property type="entry name" value="PROSTAGLANDIN REDUCTASE"/>
    <property type="match status" value="1"/>
</dbReference>
<organism evidence="1">
    <name type="scientific">mine drainage metagenome</name>
    <dbReference type="NCBI Taxonomy" id="410659"/>
    <lineage>
        <taxon>unclassified sequences</taxon>
        <taxon>metagenomes</taxon>
        <taxon>ecological metagenomes</taxon>
    </lineage>
</organism>
<dbReference type="GO" id="GO:0016628">
    <property type="term" value="F:oxidoreductase activity, acting on the CH-CH group of donors, NAD or NADP as acceptor"/>
    <property type="evidence" value="ECO:0007669"/>
    <property type="project" value="InterPro"/>
</dbReference>
<name>T1BAI0_9ZZZZ</name>
<reference evidence="1" key="1">
    <citation type="submission" date="2013-08" db="EMBL/GenBank/DDBJ databases">
        <authorList>
            <person name="Mendez C."/>
            <person name="Richter M."/>
            <person name="Ferrer M."/>
            <person name="Sanchez J."/>
        </authorList>
    </citation>
    <scope>NUCLEOTIDE SEQUENCE</scope>
</reference>
<dbReference type="InterPro" id="IPR011032">
    <property type="entry name" value="GroES-like_sf"/>
</dbReference>
<evidence type="ECO:0000313" key="1">
    <source>
        <dbReference type="EMBL" id="EQD51245.1"/>
    </source>
</evidence>
<dbReference type="EMBL" id="AUZZ01004976">
    <property type="protein sequence ID" value="EQD51245.1"/>
    <property type="molecule type" value="Genomic_DNA"/>
</dbReference>
<comment type="caution">
    <text evidence="1">The sequence shown here is derived from an EMBL/GenBank/DDBJ whole genome shotgun (WGS) entry which is preliminary data.</text>
</comment>
<sequence>CPNGIDIFFDNDGGPTLDLALEQLHSSGRVILCGGTAHYALGPVPSGPSNLMALVMNSGRMEGFLARDYLPRLPEAMHAMLPMLQDGRLKSKEDVQIGLRNMPAALSRLFSGENVGKQLLRMDDPPAT</sequence>
<dbReference type="InterPro" id="IPR036291">
    <property type="entry name" value="NAD(P)-bd_dom_sf"/>
</dbReference>
<dbReference type="SUPFAM" id="SSF50129">
    <property type="entry name" value="GroES-like"/>
    <property type="match status" value="1"/>
</dbReference>
<dbReference type="AlphaFoldDB" id="T1BAI0"/>
<dbReference type="SUPFAM" id="SSF51735">
    <property type="entry name" value="NAD(P)-binding Rossmann-fold domains"/>
    <property type="match status" value="1"/>
</dbReference>
<gene>
    <name evidence="1" type="ORF">B2A_06964</name>
</gene>
<accession>T1BAI0</accession>